<feature type="compositionally biased region" description="Low complexity" evidence="1">
    <location>
        <begin position="2091"/>
        <end position="2125"/>
    </location>
</feature>
<feature type="compositionally biased region" description="Basic and acidic residues" evidence="1">
    <location>
        <begin position="524"/>
        <end position="537"/>
    </location>
</feature>
<feature type="compositionally biased region" description="Polar residues" evidence="1">
    <location>
        <begin position="204"/>
        <end position="215"/>
    </location>
</feature>
<feature type="compositionally biased region" description="Acidic residues" evidence="1">
    <location>
        <begin position="961"/>
        <end position="972"/>
    </location>
</feature>
<feature type="compositionally biased region" description="Acidic residues" evidence="1">
    <location>
        <begin position="634"/>
        <end position="644"/>
    </location>
</feature>
<dbReference type="EMBL" id="CP144531">
    <property type="protein sequence ID" value="WWC59676.1"/>
    <property type="molecule type" value="Genomic_DNA"/>
</dbReference>
<feature type="compositionally biased region" description="Polar residues" evidence="1">
    <location>
        <begin position="1148"/>
        <end position="1157"/>
    </location>
</feature>
<proteinExistence type="predicted"/>
<keyword evidence="3" id="KW-1185">Reference proteome</keyword>
<feature type="compositionally biased region" description="Low complexity" evidence="1">
    <location>
        <begin position="1368"/>
        <end position="1377"/>
    </location>
</feature>
<feature type="region of interest" description="Disordered" evidence="1">
    <location>
        <begin position="171"/>
        <end position="576"/>
    </location>
</feature>
<feature type="compositionally biased region" description="Polar residues" evidence="1">
    <location>
        <begin position="1912"/>
        <end position="1934"/>
    </location>
</feature>
<dbReference type="GeneID" id="28965322"/>
<feature type="region of interest" description="Disordered" evidence="1">
    <location>
        <begin position="861"/>
        <end position="1214"/>
    </location>
</feature>
<feature type="compositionally biased region" description="Polar residues" evidence="1">
    <location>
        <begin position="317"/>
        <end position="329"/>
    </location>
</feature>
<evidence type="ECO:0000313" key="3">
    <source>
        <dbReference type="Proteomes" id="UP000078595"/>
    </source>
</evidence>
<dbReference type="RefSeq" id="XP_018265263.2">
    <property type="nucleotide sequence ID" value="XM_018404982.2"/>
</dbReference>
<reference evidence="2" key="1">
    <citation type="submission" date="2013-07" db="EMBL/GenBank/DDBJ databases">
        <authorList>
            <consortium name="The Broad Institute Genome Sequencing Platform"/>
            <person name="Cuomo C."/>
            <person name="Litvintseva A."/>
            <person name="Chen Y."/>
            <person name="Heitman J."/>
            <person name="Sun S."/>
            <person name="Springer D."/>
            <person name="Dromer F."/>
            <person name="Young S.K."/>
            <person name="Zeng Q."/>
            <person name="Gargeya S."/>
            <person name="Fitzgerald M."/>
            <person name="Abouelleil A."/>
            <person name="Alvarado L."/>
            <person name="Berlin A.M."/>
            <person name="Chapman S.B."/>
            <person name="Dewar J."/>
            <person name="Goldberg J."/>
            <person name="Griggs A."/>
            <person name="Gujja S."/>
            <person name="Hansen M."/>
            <person name="Howarth C."/>
            <person name="Imamovic A."/>
            <person name="Larimer J."/>
            <person name="McCowan C."/>
            <person name="Murphy C."/>
            <person name="Pearson M."/>
            <person name="Priest M."/>
            <person name="Roberts A."/>
            <person name="Saif S."/>
            <person name="Shea T."/>
            <person name="Sykes S."/>
            <person name="Wortman J."/>
            <person name="Nusbaum C."/>
            <person name="Birren B."/>
        </authorList>
    </citation>
    <scope>NUCLEOTIDE SEQUENCE</scope>
    <source>
        <strain evidence="2">CBS 10117</strain>
    </source>
</reference>
<feature type="region of interest" description="Disordered" evidence="1">
    <location>
        <begin position="1949"/>
        <end position="2138"/>
    </location>
</feature>
<feature type="region of interest" description="Disordered" evidence="1">
    <location>
        <begin position="1686"/>
        <end position="1721"/>
    </location>
</feature>
<feature type="region of interest" description="Disordered" evidence="1">
    <location>
        <begin position="2164"/>
        <end position="2191"/>
    </location>
</feature>
<organism evidence="2 3">
    <name type="scientific">Kwoniella dejecticola CBS 10117</name>
    <dbReference type="NCBI Taxonomy" id="1296121"/>
    <lineage>
        <taxon>Eukaryota</taxon>
        <taxon>Fungi</taxon>
        <taxon>Dikarya</taxon>
        <taxon>Basidiomycota</taxon>
        <taxon>Agaricomycotina</taxon>
        <taxon>Tremellomycetes</taxon>
        <taxon>Tremellales</taxon>
        <taxon>Cryptococcaceae</taxon>
        <taxon>Kwoniella</taxon>
    </lineage>
</organism>
<feature type="region of interest" description="Disordered" evidence="1">
    <location>
        <begin position="622"/>
        <end position="698"/>
    </location>
</feature>
<reference evidence="2" key="2">
    <citation type="submission" date="2024-02" db="EMBL/GenBank/DDBJ databases">
        <title>Comparative genomics of Cryptococcus and Kwoniella reveals pathogenesis evolution and contrasting modes of karyotype evolution via chromosome fusion or intercentromeric recombination.</title>
        <authorList>
            <person name="Coelho M.A."/>
            <person name="David-Palma M."/>
            <person name="Shea T."/>
            <person name="Bowers K."/>
            <person name="McGinley-Smith S."/>
            <person name="Mohammad A.W."/>
            <person name="Gnirke A."/>
            <person name="Yurkov A.M."/>
            <person name="Nowrousian M."/>
            <person name="Sun S."/>
            <person name="Cuomo C.A."/>
            <person name="Heitman J."/>
        </authorList>
    </citation>
    <scope>NUCLEOTIDE SEQUENCE</scope>
    <source>
        <strain evidence="2">CBS 10117</strain>
    </source>
</reference>
<feature type="compositionally biased region" description="Acidic residues" evidence="1">
    <location>
        <begin position="1343"/>
        <end position="1352"/>
    </location>
</feature>
<feature type="compositionally biased region" description="Polar residues" evidence="1">
    <location>
        <begin position="1276"/>
        <end position="1286"/>
    </location>
</feature>
<feature type="compositionally biased region" description="Low complexity" evidence="1">
    <location>
        <begin position="464"/>
        <end position="475"/>
    </location>
</feature>
<name>A0AAJ8MEV4_9TREE</name>
<dbReference type="Proteomes" id="UP000078595">
    <property type="component" value="Chromosome 2"/>
</dbReference>
<evidence type="ECO:0000256" key="1">
    <source>
        <dbReference type="SAM" id="MobiDB-lite"/>
    </source>
</evidence>
<feature type="compositionally biased region" description="Acidic residues" evidence="1">
    <location>
        <begin position="1378"/>
        <end position="1394"/>
    </location>
</feature>
<feature type="compositionally biased region" description="Polar residues" evidence="1">
    <location>
        <begin position="1045"/>
        <end position="1055"/>
    </location>
</feature>
<feature type="compositionally biased region" description="Basic and acidic residues" evidence="1">
    <location>
        <begin position="1970"/>
        <end position="1984"/>
    </location>
</feature>
<feature type="region of interest" description="Disordered" evidence="1">
    <location>
        <begin position="1"/>
        <end position="157"/>
    </location>
</feature>
<feature type="compositionally biased region" description="Low complexity" evidence="1">
    <location>
        <begin position="1122"/>
        <end position="1139"/>
    </location>
</feature>
<protein>
    <submittedName>
        <fullName evidence="2">Uncharacterized protein</fullName>
    </submittedName>
</protein>
<feature type="compositionally biased region" description="Low complexity" evidence="1">
    <location>
        <begin position="1886"/>
        <end position="1902"/>
    </location>
</feature>
<feature type="compositionally biased region" description="Low complexity" evidence="1">
    <location>
        <begin position="19"/>
        <end position="34"/>
    </location>
</feature>
<feature type="compositionally biased region" description="Low complexity" evidence="1">
    <location>
        <begin position="380"/>
        <end position="394"/>
    </location>
</feature>
<feature type="region of interest" description="Disordered" evidence="1">
    <location>
        <begin position="1415"/>
        <end position="1524"/>
    </location>
</feature>
<accession>A0AAJ8MEV4</accession>
<feature type="compositionally biased region" description="Basic and acidic residues" evidence="1">
    <location>
        <begin position="861"/>
        <end position="894"/>
    </location>
</feature>
<feature type="region of interest" description="Disordered" evidence="1">
    <location>
        <begin position="1740"/>
        <end position="1775"/>
    </location>
</feature>
<dbReference type="KEGG" id="kdj:28965322"/>
<feature type="compositionally biased region" description="Polar residues" evidence="1">
    <location>
        <begin position="436"/>
        <end position="460"/>
    </location>
</feature>
<feature type="compositionally biased region" description="Polar residues" evidence="1">
    <location>
        <begin position="1458"/>
        <end position="1478"/>
    </location>
</feature>
<feature type="compositionally biased region" description="Low complexity" evidence="1">
    <location>
        <begin position="1545"/>
        <end position="1560"/>
    </location>
</feature>
<feature type="compositionally biased region" description="Acidic residues" evidence="1">
    <location>
        <begin position="1058"/>
        <end position="1075"/>
    </location>
</feature>
<feature type="region of interest" description="Disordered" evidence="1">
    <location>
        <begin position="1886"/>
        <end position="1936"/>
    </location>
</feature>
<feature type="compositionally biased region" description="Polar residues" evidence="1">
    <location>
        <begin position="1986"/>
        <end position="1996"/>
    </location>
</feature>
<feature type="region of interest" description="Disordered" evidence="1">
    <location>
        <begin position="1258"/>
        <end position="1401"/>
    </location>
</feature>
<feature type="compositionally biased region" description="Low complexity" evidence="1">
    <location>
        <begin position="545"/>
        <end position="562"/>
    </location>
</feature>
<feature type="compositionally biased region" description="Polar residues" evidence="1">
    <location>
        <begin position="45"/>
        <end position="61"/>
    </location>
</feature>
<feature type="compositionally biased region" description="Polar residues" evidence="1">
    <location>
        <begin position="75"/>
        <end position="108"/>
    </location>
</feature>
<gene>
    <name evidence="2" type="ORF">I303_102238</name>
</gene>
<feature type="compositionally biased region" description="Polar residues" evidence="1">
    <location>
        <begin position="225"/>
        <end position="234"/>
    </location>
</feature>
<evidence type="ECO:0000313" key="2">
    <source>
        <dbReference type="EMBL" id="WWC59676.1"/>
    </source>
</evidence>
<feature type="compositionally biased region" description="Polar residues" evidence="1">
    <location>
        <begin position="402"/>
        <end position="415"/>
    </location>
</feature>
<feature type="compositionally biased region" description="Polar residues" evidence="1">
    <location>
        <begin position="129"/>
        <end position="147"/>
    </location>
</feature>
<feature type="compositionally biased region" description="Pro residues" evidence="1">
    <location>
        <begin position="2049"/>
        <end position="2058"/>
    </location>
</feature>
<feature type="compositionally biased region" description="Basic and acidic residues" evidence="1">
    <location>
        <begin position="1998"/>
        <end position="2008"/>
    </location>
</feature>
<feature type="compositionally biased region" description="Low complexity" evidence="1">
    <location>
        <begin position="622"/>
        <end position="632"/>
    </location>
</feature>
<feature type="compositionally biased region" description="Acidic residues" evidence="1">
    <location>
        <begin position="1105"/>
        <end position="1116"/>
    </location>
</feature>
<feature type="compositionally biased region" description="Low complexity" evidence="1">
    <location>
        <begin position="1954"/>
        <end position="1967"/>
    </location>
</feature>
<feature type="region of interest" description="Disordered" evidence="1">
    <location>
        <begin position="1537"/>
        <end position="1610"/>
    </location>
</feature>
<feature type="compositionally biased region" description="Polar residues" evidence="1">
    <location>
        <begin position="1024"/>
        <end position="1034"/>
    </location>
</feature>
<sequence>MVRIVREPNPTTPQILRVSTSSATSSRRSSGGASPSQPVFMRSKASYNTSPHSKANSNPGSMTKRRTVLGERSENVISNSPKSLSVKSKSNFQAKSPSNTRITPNSLSRFIAKSPVAMLPRPTRDDYLPSSSPVGKSPNASFTSRPGSTPYLPRQSMSMQLNEDDTLLLNMRPPEMGFSMDMTDESDVEDPRGGVRARGGLMTPANSQEVTTGSPLKTIRGKQSYAPSSVTRNPISRLPTPPSSQSGSYPTELPPTPQAGPSKSRVRARPSPTPPRRIQNRPADIEVGFGDVTAEWDTPLRMGDDVSPNPRKKKSPRLSQPGQTPTKTNSKSKSKSISPESHRIVEIVIPLRSRSKTPSQADPKTPATVRAKKGRSSTRTPSLPLTQSQTSSSSRARRRTSGESATGSRKSQTPAPASGKVIPSTAPSKSTRRKSTISPDSVSTARKRTPPSSGSAQSRRASVPANINTNTNTKTPKAKPRGRKSLAALTQTPKDIAFSGRKFGTLPRPIHGSPGDDPLLLTATRRERTAQGIRDGRGLALDFESGPSSSNSRSRSPAAAAAHLHTESVSSPFDMPQNDLTLLPMNSGYMDLGAGAWSDDGSDMDVGDDTFIHVHQRKDRSGLLSNLGGSLSDQSEEEDGNANEDDGKSQLVHNRPFLPLTSLDVSSNSISREDEGDEERRANQTSGLQAESAEDNDMTGAVENAVDVTQEPQVEDWDVSNDSLDSPIESVLQQDAQTPPEDHEQQISESNEDIVHFGPRNHTLGPSAGSHSNIEVSSTREIEVTMQDEIADEDYFGQPENIAINRGGQELEEHHERPNGSQQANDILIQAIHRLAGEDQSISPSTVPQASLQEANLIAHSDTRQTEFSDDNKSPEDTQVSEKDQLETNRRLNETTDFPALPACTSTGLLENQAIYEKSDEPSYQDTMVLGLRSPSRSSSSAHTPQLSESEEIGDITQDMDVLDWEVSEEDIVTAAGATEPNQKGEEETLETLSASAEQAKEDPVGDYDQPQQKDLVSPAAAQISESQTPQSEAIFSESKPAALSNDNNGNNGASISDAEEEGADQEIDANETCDPESSRSVDGGDGMDSTTPTIPSIALPSGEGEGEGEDQDEDVNQAQAPISPISRSARTPSRSRSPAPAPAPSTGSVQRSTTPIFSPPPPSSSRKPFVLIHHRGDLTFTPKPSFSYTPTAVRSPSPLPPPTPVFTSEERGHRVLEEADRALRRLSKLRSLSPLPLPTSTSSYIATAGESLQDAVLQSGAEVEEQRAEEVAVQNNESAAQQTIMDPTASEEHDTVDNAQESPDSADDRSIAGNTTIEAEAENPAWDLSTEEYEVPLKDETNETNETDDENEAGRPENSASALHPPSAGGAEAQGEIGEEEQEDADEEEESPEPIEIPERIVLKLVERGIIKLEPGSDCGNVSETENDEEVTTNELDRPIEAENDASSANRREIRSPAQTRSPVSTCTSFARPSTPSIYPVLPSAVSSTPKTAPPPAVSSTPKTAPPPALRYPHAQLMPEAMTDMERTLSYRFHKSKLSKEVLPSSSPAASSPENPAHSADLDPVSNEEDDEDQAQDRSIVVRKPRKSLHDELAAVASRPDAEGSFEGDQSFRSVVEVSSLDPKAAARAAAILKLNHAYIEHGHFMKSGEKDLTFSSTSRKSVRDLEKDQEKRELLHEAELEIVESHRRSRSRSRSMSTLPLPLPQATPVHNGGSKEREREMSVMSFMTEDYPVPGAFVKTPTSVKRKRNVPWQSRPEPDSVSAPAPQPELNPKVDEKWGVSEWKQLEKVYRTEKELWIKEREIKNLPGGLVAWARRSTFGRSPSSSAVSDSASKSHHVKDWDMTRVVDRFVEDQTTQGLSWDKDMLLLRVQAIEKRVSKLSCSTASSSSSTTYTSGESHTPTTKKARTAENMTTPSVDKTVSASSMSTTIEPPSTIRRMISLVWGKGKEKSTPISTSAAISGTTTEKQQSKHAETFLDRLEQSKAANSSSTISRTKFVDNSKEKGKGKGRQADMAILPISQSPMREIPKPQSGSRPVHPSSPQWKSIPPPPPPPLSRPHTSASTPRPDSDRPAAGSVATKTKEAGSTPSSSGISNAMSMSTSKSLPSLSSISSSSLSTDYTSTGKLYPPLNPPISQRSSALAKLFPSTEIEKNNVIATSKISSSTSAKSLGELEKVRQRKSSNASVKSLVQDWEGKGMIGSTRKP</sequence>